<proteinExistence type="predicted"/>
<organism evidence="7 8">
    <name type="scientific">Lodderomyces elongisporus (strain ATCC 11503 / CBS 2605 / JCM 1781 / NBRC 1676 / NRRL YB-4239)</name>
    <name type="common">Yeast</name>
    <name type="synonym">Saccharomyces elongisporus</name>
    <dbReference type="NCBI Taxonomy" id="379508"/>
    <lineage>
        <taxon>Eukaryota</taxon>
        <taxon>Fungi</taxon>
        <taxon>Dikarya</taxon>
        <taxon>Ascomycota</taxon>
        <taxon>Saccharomycotina</taxon>
        <taxon>Pichiomycetes</taxon>
        <taxon>Debaryomycetaceae</taxon>
        <taxon>Candida/Lodderomyces clade</taxon>
        <taxon>Lodderomyces</taxon>
    </lineage>
</organism>
<dbReference type="GO" id="GO:0042626">
    <property type="term" value="F:ATPase-coupled transmembrane transporter activity"/>
    <property type="evidence" value="ECO:0007669"/>
    <property type="project" value="TreeGrafter"/>
</dbReference>
<sequence>METDPTKDEKEKSEDPDELPKKRGLDAHIEEGGANLSAGQKQLLCLARALLNETSKILVLDEATAAVDFQTDKIIQETIREQFKDKTILTIAHRIDTIMDSDKILVLDKGEVAEFDTPQNLLKNKQSIFYSLASEGGYLN</sequence>
<evidence type="ECO:0000256" key="3">
    <source>
        <dbReference type="ARBA" id="ARBA00022741"/>
    </source>
</evidence>
<comment type="subcellular location">
    <subcellularLocation>
        <location evidence="1">Endomembrane system</location>
        <topology evidence="1">Multi-pass membrane protein</topology>
    </subcellularLocation>
</comment>
<dbReference type="Pfam" id="PF00005">
    <property type="entry name" value="ABC_tran"/>
    <property type="match status" value="1"/>
</dbReference>
<evidence type="ECO:0000259" key="6">
    <source>
        <dbReference type="Pfam" id="PF00005"/>
    </source>
</evidence>
<dbReference type="OrthoDB" id="6500128at2759"/>
<dbReference type="InterPro" id="IPR050173">
    <property type="entry name" value="ABC_transporter_C-like"/>
</dbReference>
<evidence type="ECO:0000256" key="2">
    <source>
        <dbReference type="ARBA" id="ARBA00022737"/>
    </source>
</evidence>
<dbReference type="GO" id="GO:0016887">
    <property type="term" value="F:ATP hydrolysis activity"/>
    <property type="evidence" value="ECO:0007669"/>
    <property type="project" value="InterPro"/>
</dbReference>
<dbReference type="GO" id="GO:0005524">
    <property type="term" value="F:ATP binding"/>
    <property type="evidence" value="ECO:0007669"/>
    <property type="project" value="UniProtKB-KW"/>
</dbReference>
<keyword evidence="8" id="KW-1185">Reference proteome</keyword>
<dbReference type="InterPro" id="IPR027417">
    <property type="entry name" value="P-loop_NTPase"/>
</dbReference>
<dbReference type="eggNOG" id="KOG0054">
    <property type="taxonomic scope" value="Eukaryota"/>
</dbReference>
<feature type="domain" description="ABC transporter" evidence="6">
    <location>
        <begin position="18"/>
        <end position="65"/>
    </location>
</feature>
<evidence type="ECO:0000313" key="8">
    <source>
        <dbReference type="Proteomes" id="UP000001996"/>
    </source>
</evidence>
<dbReference type="EMBL" id="CH981524">
    <property type="protein sequence ID" value="EDK42487.1"/>
    <property type="molecule type" value="Genomic_DNA"/>
</dbReference>
<keyword evidence="4" id="KW-0067">ATP-binding</keyword>
<protein>
    <recommendedName>
        <fullName evidence="6">ABC transporter domain-containing protein</fullName>
    </recommendedName>
</protein>
<reference evidence="7 8" key="1">
    <citation type="journal article" date="2009" name="Nature">
        <title>Evolution of pathogenicity and sexual reproduction in eight Candida genomes.</title>
        <authorList>
            <person name="Butler G."/>
            <person name="Rasmussen M.D."/>
            <person name="Lin M.F."/>
            <person name="Santos M.A."/>
            <person name="Sakthikumar S."/>
            <person name="Munro C.A."/>
            <person name="Rheinbay E."/>
            <person name="Grabherr M."/>
            <person name="Forche A."/>
            <person name="Reedy J.L."/>
            <person name="Agrafioti I."/>
            <person name="Arnaud M.B."/>
            <person name="Bates S."/>
            <person name="Brown A.J."/>
            <person name="Brunke S."/>
            <person name="Costanzo M.C."/>
            <person name="Fitzpatrick D.A."/>
            <person name="de Groot P.W."/>
            <person name="Harris D."/>
            <person name="Hoyer L.L."/>
            <person name="Hube B."/>
            <person name="Klis F.M."/>
            <person name="Kodira C."/>
            <person name="Lennard N."/>
            <person name="Logue M.E."/>
            <person name="Martin R."/>
            <person name="Neiman A.M."/>
            <person name="Nikolaou E."/>
            <person name="Quail M.A."/>
            <person name="Quinn J."/>
            <person name="Santos M.C."/>
            <person name="Schmitzberger F.F."/>
            <person name="Sherlock G."/>
            <person name="Shah P."/>
            <person name="Silverstein K.A."/>
            <person name="Skrzypek M.S."/>
            <person name="Soll D."/>
            <person name="Staggs R."/>
            <person name="Stansfield I."/>
            <person name="Stumpf M.P."/>
            <person name="Sudbery P.E."/>
            <person name="Srikantha T."/>
            <person name="Zeng Q."/>
            <person name="Berman J."/>
            <person name="Berriman M."/>
            <person name="Heitman J."/>
            <person name="Gow N.A."/>
            <person name="Lorenz M.C."/>
            <person name="Birren B.W."/>
            <person name="Kellis M."/>
            <person name="Cuomo C.A."/>
        </authorList>
    </citation>
    <scope>NUCLEOTIDE SEQUENCE [LARGE SCALE GENOMIC DNA]</scope>
    <source>
        <strain evidence="8">ATCC 11503 / BCRC 21390 / CBS 2605 / JCM 1781 / NBRC 1676 / NRRL YB-4239</strain>
    </source>
</reference>
<evidence type="ECO:0000256" key="5">
    <source>
        <dbReference type="SAM" id="MobiDB-lite"/>
    </source>
</evidence>
<evidence type="ECO:0000256" key="1">
    <source>
        <dbReference type="ARBA" id="ARBA00004127"/>
    </source>
</evidence>
<dbReference type="AlphaFoldDB" id="A5DTH9"/>
<dbReference type="Gene3D" id="3.40.50.300">
    <property type="entry name" value="P-loop containing nucleotide triphosphate hydrolases"/>
    <property type="match status" value="1"/>
</dbReference>
<dbReference type="PANTHER" id="PTHR24223">
    <property type="entry name" value="ATP-BINDING CASSETTE SUB-FAMILY C"/>
    <property type="match status" value="1"/>
</dbReference>
<name>A5DTH9_LODEL</name>
<dbReference type="GO" id="GO:0000329">
    <property type="term" value="C:fungal-type vacuole membrane"/>
    <property type="evidence" value="ECO:0007669"/>
    <property type="project" value="UniProtKB-ARBA"/>
</dbReference>
<dbReference type="InterPro" id="IPR003439">
    <property type="entry name" value="ABC_transporter-like_ATP-bd"/>
</dbReference>
<keyword evidence="3" id="KW-0547">Nucleotide-binding</keyword>
<dbReference type="FunFam" id="3.40.50.300:FF:003492">
    <property type="entry name" value="AGAP012735-PA"/>
    <property type="match status" value="1"/>
</dbReference>
<keyword evidence="2" id="KW-0677">Repeat</keyword>
<evidence type="ECO:0000313" key="7">
    <source>
        <dbReference type="EMBL" id="EDK42487.1"/>
    </source>
</evidence>
<dbReference type="InParanoid" id="A5DTH9"/>
<dbReference type="GO" id="GO:0012505">
    <property type="term" value="C:endomembrane system"/>
    <property type="evidence" value="ECO:0007669"/>
    <property type="project" value="UniProtKB-SubCell"/>
</dbReference>
<accession>A5DTH9</accession>
<dbReference type="PANTHER" id="PTHR24223:SF443">
    <property type="entry name" value="MULTIDRUG-RESISTANCE LIKE PROTEIN 1, ISOFORM I"/>
    <property type="match status" value="1"/>
</dbReference>
<dbReference type="HOGENOM" id="CLU_000604_61_8_1"/>
<dbReference type="STRING" id="379508.A5DTH9"/>
<feature type="region of interest" description="Disordered" evidence="5">
    <location>
        <begin position="1"/>
        <end position="25"/>
    </location>
</feature>
<gene>
    <name evidence="7" type="ORF">LELG_00665</name>
</gene>
<dbReference type="SUPFAM" id="SSF52540">
    <property type="entry name" value="P-loop containing nucleoside triphosphate hydrolases"/>
    <property type="match status" value="1"/>
</dbReference>
<dbReference type="Proteomes" id="UP000001996">
    <property type="component" value="Unassembled WGS sequence"/>
</dbReference>
<evidence type="ECO:0000256" key="4">
    <source>
        <dbReference type="ARBA" id="ARBA00022840"/>
    </source>
</evidence>
<dbReference type="OMA" id="HEMCEDA"/>
<dbReference type="VEuPathDB" id="FungiDB:LELG_00665"/>